<proteinExistence type="predicted"/>
<evidence type="ECO:0000313" key="2">
    <source>
        <dbReference type="Proteomes" id="UP000828251"/>
    </source>
</evidence>
<name>A0A9D3UV16_9ROSI</name>
<protein>
    <submittedName>
        <fullName evidence="1">Uncharacterized protein</fullName>
    </submittedName>
</protein>
<keyword evidence="2" id="KW-1185">Reference proteome</keyword>
<dbReference type="EMBL" id="JAIQCV010000010">
    <property type="protein sequence ID" value="KAH1057019.1"/>
    <property type="molecule type" value="Genomic_DNA"/>
</dbReference>
<dbReference type="AlphaFoldDB" id="A0A9D3UV16"/>
<sequence length="201" mass="22918">MANNGVTMRLQKEMGLLQHELSQLQVELTRIDAKLDSCFKDFHHKLKGEIRSELQFLFEQYLGQSSMGAAGLPQDKGKIFDCFPVMDRAPAFVMDSDIHVTQIYHGLVIRCRFKGLAWTGFQTNEILAMSPMTDLGHLGTLSQASTIDTMRKALKLVYPRFNGMDFWGWWSKLEQFFNAKNVGNHATVKVVMLHLEGKTFN</sequence>
<evidence type="ECO:0000313" key="1">
    <source>
        <dbReference type="EMBL" id="KAH1057019.1"/>
    </source>
</evidence>
<comment type="caution">
    <text evidence="1">The sequence shown here is derived from an EMBL/GenBank/DDBJ whole genome shotgun (WGS) entry which is preliminary data.</text>
</comment>
<reference evidence="1 2" key="1">
    <citation type="journal article" date="2021" name="Plant Biotechnol. J.">
        <title>Multi-omics assisted identification of the key and species-specific regulatory components of drought-tolerant mechanisms in Gossypium stocksii.</title>
        <authorList>
            <person name="Yu D."/>
            <person name="Ke L."/>
            <person name="Zhang D."/>
            <person name="Wu Y."/>
            <person name="Sun Y."/>
            <person name="Mei J."/>
            <person name="Sun J."/>
            <person name="Sun Y."/>
        </authorList>
    </citation>
    <scope>NUCLEOTIDE SEQUENCE [LARGE SCALE GENOMIC DNA]</scope>
    <source>
        <strain evidence="2">cv. E1</strain>
        <tissue evidence="1">Leaf</tissue>
    </source>
</reference>
<dbReference type="Proteomes" id="UP000828251">
    <property type="component" value="Unassembled WGS sequence"/>
</dbReference>
<accession>A0A9D3UV16</accession>
<organism evidence="1 2">
    <name type="scientific">Gossypium stocksii</name>
    <dbReference type="NCBI Taxonomy" id="47602"/>
    <lineage>
        <taxon>Eukaryota</taxon>
        <taxon>Viridiplantae</taxon>
        <taxon>Streptophyta</taxon>
        <taxon>Embryophyta</taxon>
        <taxon>Tracheophyta</taxon>
        <taxon>Spermatophyta</taxon>
        <taxon>Magnoliopsida</taxon>
        <taxon>eudicotyledons</taxon>
        <taxon>Gunneridae</taxon>
        <taxon>Pentapetalae</taxon>
        <taxon>rosids</taxon>
        <taxon>malvids</taxon>
        <taxon>Malvales</taxon>
        <taxon>Malvaceae</taxon>
        <taxon>Malvoideae</taxon>
        <taxon>Gossypium</taxon>
    </lineage>
</organism>
<gene>
    <name evidence="1" type="ORF">J1N35_035084</name>
</gene>
<dbReference type="OrthoDB" id="1002571at2759"/>